<gene>
    <name evidence="1" type="ORF">A7C91_09230</name>
</gene>
<reference evidence="2" key="1">
    <citation type="journal article" date="2016" name="Syst. Appl. Microbiol.">
        <title>Thermococcus piezophilus sp. nov., a novel hyperthermophilic and piezophilic archaeon with a broad pressure range for growth, isolated from a deepest hydrothermal vent at the Mid-Cayman Rise.</title>
        <authorList>
            <person name="Dalmasso C."/>
            <person name="Oger P."/>
            <person name="Selva G."/>
            <person name="Courtine D."/>
            <person name="L'Haridon S."/>
            <person name="Garlaschelli A."/>
            <person name="Roussel E."/>
            <person name="Miyazaki J."/>
            <person name="Reveillaud J."/>
            <person name="Jebbar M."/>
            <person name="Takai K."/>
            <person name="Maignien L."/>
            <person name="Alain K."/>
        </authorList>
    </citation>
    <scope>NUCLEOTIDE SEQUENCE [LARGE SCALE GENOMIC DNA]</scope>
    <source>
        <strain evidence="2">CDGS</strain>
    </source>
</reference>
<dbReference type="AlphaFoldDB" id="A0A172WIR3"/>
<accession>A0A172WIR3</accession>
<evidence type="ECO:0000313" key="2">
    <source>
        <dbReference type="Proteomes" id="UP000076969"/>
    </source>
</evidence>
<sequence>MKIHLLYCRVPNHVLELPDICGALSSEDGEAKKHRYIEWFNKYVGEKYKGCLTGEDCYYFRCSFVHQGTSQHPKSSYSRVLFVELTATSNIFHCNILNDALNIDVQIFVMDILEDVEKWLDEVKDTEVFKKNYARFMKRYPDGLSPYIIGVPFIS</sequence>
<dbReference type="RefSeq" id="WP_068666883.1">
    <property type="nucleotide sequence ID" value="NZ_CP015520.1"/>
</dbReference>
<proteinExistence type="predicted"/>
<name>A0A172WIR3_9EURY</name>
<dbReference type="GeneID" id="28496374"/>
<keyword evidence="2" id="KW-1185">Reference proteome</keyword>
<dbReference type="STRING" id="1712654.A7C91_09230"/>
<dbReference type="EMBL" id="CP015520">
    <property type="protein sequence ID" value="ANF23331.1"/>
    <property type="molecule type" value="Genomic_DNA"/>
</dbReference>
<organism evidence="1 2">
    <name type="scientific">Thermococcus piezophilus</name>
    <dbReference type="NCBI Taxonomy" id="1712654"/>
    <lineage>
        <taxon>Archaea</taxon>
        <taxon>Methanobacteriati</taxon>
        <taxon>Methanobacteriota</taxon>
        <taxon>Thermococci</taxon>
        <taxon>Thermococcales</taxon>
        <taxon>Thermococcaceae</taxon>
        <taxon>Thermococcus</taxon>
    </lineage>
</organism>
<protein>
    <submittedName>
        <fullName evidence="1">Uncharacterized protein</fullName>
    </submittedName>
</protein>
<dbReference type="Proteomes" id="UP000076969">
    <property type="component" value="Chromosome"/>
</dbReference>
<evidence type="ECO:0000313" key="1">
    <source>
        <dbReference type="EMBL" id="ANF23331.1"/>
    </source>
</evidence>
<dbReference type="KEGG" id="tpie:A7C91_09230"/>